<name>A0A1X7ANB5_9GAMM</name>
<dbReference type="RefSeq" id="WP_133060559.1">
    <property type="nucleotide sequence ID" value="NZ_CBCSCN010000010.1"/>
</dbReference>
<gene>
    <name evidence="1" type="ORF">EHSB41UT_03394</name>
</gene>
<evidence type="ECO:0000313" key="1">
    <source>
        <dbReference type="EMBL" id="SMA49609.1"/>
    </source>
</evidence>
<sequence>MSLTAIPSTLTAMPSLHRHRELMEHWYELQVPSQQQHLPEQPRRWLWRDISPLLSAAPFLATLPSTVHQGRHVWNSYKAGLTTQAAVGAGRLAQSAAKNTRTAQGINEGLFEMFMAEDKYRQAQIEADYKEALAQQERGEFHFLNSLSDATTEQAWQQLMIELASNILAKEQATQSLIIKNL</sequence>
<organism evidence="1 2">
    <name type="scientific">Parendozoicomonas haliclonae</name>
    <dbReference type="NCBI Taxonomy" id="1960125"/>
    <lineage>
        <taxon>Bacteria</taxon>
        <taxon>Pseudomonadati</taxon>
        <taxon>Pseudomonadota</taxon>
        <taxon>Gammaproteobacteria</taxon>
        <taxon>Oceanospirillales</taxon>
        <taxon>Endozoicomonadaceae</taxon>
        <taxon>Parendozoicomonas</taxon>
    </lineage>
</organism>
<reference evidence="1 2" key="1">
    <citation type="submission" date="2017-03" db="EMBL/GenBank/DDBJ databases">
        <authorList>
            <person name="Afonso C.L."/>
            <person name="Miller P.J."/>
            <person name="Scott M.A."/>
            <person name="Spackman E."/>
            <person name="Goraichik I."/>
            <person name="Dimitrov K.M."/>
            <person name="Suarez D.L."/>
            <person name="Swayne D.E."/>
        </authorList>
    </citation>
    <scope>NUCLEOTIDE SEQUENCE [LARGE SCALE GENOMIC DNA]</scope>
    <source>
        <strain evidence="1">SB41UT1</strain>
    </source>
</reference>
<accession>A0A1X7ANB5</accession>
<dbReference type="AlphaFoldDB" id="A0A1X7ANB5"/>
<keyword evidence="2" id="KW-1185">Reference proteome</keyword>
<dbReference type="EMBL" id="FWPT01000008">
    <property type="protein sequence ID" value="SMA49609.1"/>
    <property type="molecule type" value="Genomic_DNA"/>
</dbReference>
<evidence type="ECO:0000313" key="2">
    <source>
        <dbReference type="Proteomes" id="UP000196573"/>
    </source>
</evidence>
<dbReference type="Proteomes" id="UP000196573">
    <property type="component" value="Unassembled WGS sequence"/>
</dbReference>
<protein>
    <submittedName>
        <fullName evidence="1">Uncharacterized protein</fullName>
    </submittedName>
</protein>
<proteinExistence type="predicted"/>